<dbReference type="EMBL" id="JARKIB010000283">
    <property type="protein sequence ID" value="KAJ7717022.1"/>
    <property type="molecule type" value="Genomic_DNA"/>
</dbReference>
<evidence type="ECO:0008006" key="3">
    <source>
        <dbReference type="Google" id="ProtNLM"/>
    </source>
</evidence>
<dbReference type="Proteomes" id="UP001215598">
    <property type="component" value="Unassembled WGS sequence"/>
</dbReference>
<dbReference type="SUPFAM" id="SSF52047">
    <property type="entry name" value="RNI-like"/>
    <property type="match status" value="1"/>
</dbReference>
<gene>
    <name evidence="1" type="ORF">B0H16DRAFT_1612348</name>
</gene>
<accession>A0AAD7HCC9</accession>
<organism evidence="1 2">
    <name type="scientific">Mycena metata</name>
    <dbReference type="NCBI Taxonomy" id="1033252"/>
    <lineage>
        <taxon>Eukaryota</taxon>
        <taxon>Fungi</taxon>
        <taxon>Dikarya</taxon>
        <taxon>Basidiomycota</taxon>
        <taxon>Agaricomycotina</taxon>
        <taxon>Agaricomycetes</taxon>
        <taxon>Agaricomycetidae</taxon>
        <taxon>Agaricales</taxon>
        <taxon>Marasmiineae</taxon>
        <taxon>Mycenaceae</taxon>
        <taxon>Mycena</taxon>
    </lineage>
</organism>
<name>A0AAD7HCC9_9AGAR</name>
<evidence type="ECO:0000313" key="1">
    <source>
        <dbReference type="EMBL" id="KAJ7717022.1"/>
    </source>
</evidence>
<evidence type="ECO:0000313" key="2">
    <source>
        <dbReference type="Proteomes" id="UP001215598"/>
    </source>
</evidence>
<protein>
    <recommendedName>
        <fullName evidence="3">F-box domain-containing protein</fullName>
    </recommendedName>
</protein>
<proteinExistence type="predicted"/>
<sequence length="533" mass="59368">MHNCLKIVEIVDAIYIYLDPSQTSIFAPGPKSSFRDLAVMARTCTTFNGPALDHLWRSTTLDKLLTRCMPSDLWTFEKIGDSSGKNKLKLLRPIRAPDWDRLRLYAPRVRHLSSYGPILASGDALDALSVSLPEKLFQNLKSLTWHRIAEFHYINLFLSPALTRLDITLTSFSTVSLLSSLASVCPRLTHVSIESDSSPYTEDISKFVCAIQRPEKLTLPSLTWKAVAYLSRLGTLKSLDLKILPRGLQRSSVQGTNAFSALRTLSFEESDIRPVTDFLRLCTAVPLKEFDSDSYEFATAADMHALFIAIAAGFSHASLEQLVLNNDCEEFEGADPTDHLIPHHSLLPLLCFTNLTMLCITSPMGFDLDDGAVSDFARALPHVMTFSLTARFPTQIPRTTLACLHSFAQYCPRLVGLTIALDATTVPTIDLNQSQAGGVLHPALRRLYVQHSPVGRAMSVARFISFVFPRLNAIQTHREYEANDENDEEDMLDHGEAIRHHNRWKEVEGLLLEVSAIREEGRMLGVQLGVGCA</sequence>
<dbReference type="Gene3D" id="3.80.10.10">
    <property type="entry name" value="Ribonuclease Inhibitor"/>
    <property type="match status" value="1"/>
</dbReference>
<comment type="caution">
    <text evidence="1">The sequence shown here is derived from an EMBL/GenBank/DDBJ whole genome shotgun (WGS) entry which is preliminary data.</text>
</comment>
<keyword evidence="2" id="KW-1185">Reference proteome</keyword>
<reference evidence="1" key="1">
    <citation type="submission" date="2023-03" db="EMBL/GenBank/DDBJ databases">
        <title>Massive genome expansion in bonnet fungi (Mycena s.s.) driven by repeated elements and novel gene families across ecological guilds.</title>
        <authorList>
            <consortium name="Lawrence Berkeley National Laboratory"/>
            <person name="Harder C.B."/>
            <person name="Miyauchi S."/>
            <person name="Viragh M."/>
            <person name="Kuo A."/>
            <person name="Thoen E."/>
            <person name="Andreopoulos B."/>
            <person name="Lu D."/>
            <person name="Skrede I."/>
            <person name="Drula E."/>
            <person name="Henrissat B."/>
            <person name="Morin E."/>
            <person name="Kohler A."/>
            <person name="Barry K."/>
            <person name="LaButti K."/>
            <person name="Morin E."/>
            <person name="Salamov A."/>
            <person name="Lipzen A."/>
            <person name="Mereny Z."/>
            <person name="Hegedus B."/>
            <person name="Baldrian P."/>
            <person name="Stursova M."/>
            <person name="Weitz H."/>
            <person name="Taylor A."/>
            <person name="Grigoriev I.V."/>
            <person name="Nagy L.G."/>
            <person name="Martin F."/>
            <person name="Kauserud H."/>
        </authorList>
    </citation>
    <scope>NUCLEOTIDE SEQUENCE</scope>
    <source>
        <strain evidence="1">CBHHK182m</strain>
    </source>
</reference>
<dbReference type="AlphaFoldDB" id="A0AAD7HCC9"/>
<dbReference type="InterPro" id="IPR032675">
    <property type="entry name" value="LRR_dom_sf"/>
</dbReference>